<evidence type="ECO:0000313" key="4">
    <source>
        <dbReference type="EMBL" id="KRX01343.1"/>
    </source>
</evidence>
<feature type="region of interest" description="Disordered" evidence="2">
    <location>
        <begin position="69"/>
        <end position="92"/>
    </location>
</feature>
<keyword evidence="3" id="KW-1133">Transmembrane helix</keyword>
<comment type="caution">
    <text evidence="4">The sequence shown here is derived from an EMBL/GenBank/DDBJ whole genome shotgun (WGS) entry which is preliminary data.</text>
</comment>
<feature type="compositionally biased region" description="Basic and acidic residues" evidence="2">
    <location>
        <begin position="1156"/>
        <end position="1166"/>
    </location>
</feature>
<accession>A0A0V0QGL8</accession>
<dbReference type="OrthoDB" id="312646at2759"/>
<dbReference type="Proteomes" id="UP000054937">
    <property type="component" value="Unassembled WGS sequence"/>
</dbReference>
<feature type="transmembrane region" description="Helical" evidence="3">
    <location>
        <begin position="1277"/>
        <end position="1297"/>
    </location>
</feature>
<evidence type="ECO:0000256" key="1">
    <source>
        <dbReference type="SAM" id="Coils"/>
    </source>
</evidence>
<feature type="coiled-coil region" evidence="1">
    <location>
        <begin position="975"/>
        <end position="1009"/>
    </location>
</feature>
<proteinExistence type="predicted"/>
<keyword evidence="3" id="KW-0812">Transmembrane</keyword>
<feature type="compositionally biased region" description="Basic and acidic residues" evidence="2">
    <location>
        <begin position="1019"/>
        <end position="1029"/>
    </location>
</feature>
<feature type="compositionally biased region" description="Acidic residues" evidence="2">
    <location>
        <begin position="1115"/>
        <end position="1131"/>
    </location>
</feature>
<feature type="region of interest" description="Disordered" evidence="2">
    <location>
        <begin position="1152"/>
        <end position="1178"/>
    </location>
</feature>
<evidence type="ECO:0000313" key="5">
    <source>
        <dbReference type="Proteomes" id="UP000054937"/>
    </source>
</evidence>
<reference evidence="4 5" key="1">
    <citation type="journal article" date="2015" name="Sci. Rep.">
        <title>Genome of the facultative scuticociliatosis pathogen Pseudocohnilembus persalinus provides insight into its virulence through horizontal gene transfer.</title>
        <authorList>
            <person name="Xiong J."/>
            <person name="Wang G."/>
            <person name="Cheng J."/>
            <person name="Tian M."/>
            <person name="Pan X."/>
            <person name="Warren A."/>
            <person name="Jiang C."/>
            <person name="Yuan D."/>
            <person name="Miao W."/>
        </authorList>
    </citation>
    <scope>NUCLEOTIDE SEQUENCE [LARGE SCALE GENOMIC DNA]</scope>
    <source>
        <strain evidence="4">36N120E</strain>
    </source>
</reference>
<dbReference type="EMBL" id="LDAU01000170">
    <property type="protein sequence ID" value="KRX01343.1"/>
    <property type="molecule type" value="Genomic_DNA"/>
</dbReference>
<feature type="transmembrane region" description="Helical" evidence="3">
    <location>
        <begin position="1476"/>
        <end position="1494"/>
    </location>
</feature>
<keyword evidence="1" id="KW-0175">Coiled coil</keyword>
<gene>
    <name evidence="4" type="ORF">PPERSA_01246</name>
</gene>
<name>A0A0V0QGL8_PSEPJ</name>
<dbReference type="InParanoid" id="A0A0V0QGL8"/>
<evidence type="ECO:0000256" key="2">
    <source>
        <dbReference type="SAM" id="MobiDB-lite"/>
    </source>
</evidence>
<keyword evidence="5" id="KW-1185">Reference proteome</keyword>
<organism evidence="4 5">
    <name type="scientific">Pseudocohnilembus persalinus</name>
    <name type="common">Ciliate</name>
    <dbReference type="NCBI Taxonomy" id="266149"/>
    <lineage>
        <taxon>Eukaryota</taxon>
        <taxon>Sar</taxon>
        <taxon>Alveolata</taxon>
        <taxon>Ciliophora</taxon>
        <taxon>Intramacronucleata</taxon>
        <taxon>Oligohymenophorea</taxon>
        <taxon>Scuticociliatia</taxon>
        <taxon>Philasterida</taxon>
        <taxon>Pseudocohnilembidae</taxon>
        <taxon>Pseudocohnilembus</taxon>
    </lineage>
</organism>
<feature type="region of interest" description="Disordered" evidence="2">
    <location>
        <begin position="1014"/>
        <end position="1034"/>
    </location>
</feature>
<evidence type="ECO:0008006" key="6">
    <source>
        <dbReference type="Google" id="ProtNLM"/>
    </source>
</evidence>
<feature type="compositionally biased region" description="Low complexity" evidence="2">
    <location>
        <begin position="69"/>
        <end position="86"/>
    </location>
</feature>
<feature type="region of interest" description="Disordered" evidence="2">
    <location>
        <begin position="1105"/>
        <end position="1138"/>
    </location>
</feature>
<keyword evidence="3" id="KW-0472">Membrane</keyword>
<evidence type="ECO:0000256" key="3">
    <source>
        <dbReference type="SAM" id="Phobius"/>
    </source>
</evidence>
<protein>
    <recommendedName>
        <fullName evidence="6">Transmembrane protein</fullName>
    </recommendedName>
</protein>
<sequence length="1600" mass="190434">MSIKMPKQKITLEHVQNVLQASKNENNFQSAFFEEFSQNILEKQFSSEQDLQLSRRGSQIVQNLPYQQLSRQQSTVSSSSDTNKSQYRPKSNSIYAQNHTKLLKQYTILDENFDQQVEKSLNSIHHFYQEQNKSHPEILAEEFKRLDDIPGKFQVNTLISELQKHEITITGKLNSNLLKHSQSMTQGYEMIENVYNTTYDNHNRIKLARIILKSSKKHAIKQFRSLQKKNLSIQNIQKTIQTLKKIKNNYVQKVVDIKISEQTQRNTHDLSEPLSNFRYNYESQDYNFNTNILLPKIPLENYIEFMKKLVNNFTKSIENYHKIQSWHFKQDKKINVPHIQYLTLKKDEKILQDIKQNENGNNIIVDDDFSILKNPQFQKFCTEVKLKYLETKDFFSDLIQMELAQIINSSPQFLSLNPEDFQKCLECVFEKCKLNMKKFFEQWENHIFNILQKETWKNSEEFKQLNQEDLAKNLLAIKPDLYHKSDQFFLPFQPKKNSLRIKSEDYQKSIKNLLQKTKLSSLSTYKYKNPYEIDNFYEKQMEKQLKTHTNQENLDQNKENILLYMKLSDKIDQQLSNELQIQDIQITKQEFTYPHEGMICLSGNKILRAFDGFTKQLGKFALLTYQIATHCLDIFELILYDVYQNFLSENLKKKLVQKELFLDFQIDNSDQITGFINEFENQIDSYIKSRTYNKLRTFSVNTEQKIKKISERTNIKVQKKALLDASERITAFSCLDINLYYLKQIRDLMKQLVDEYFYQDFLENFTVFSQIVNLKWELQSQEDNKQDNNYIKGLVDLLKNQKINQNGREILEKDFYEIMTQLNPYIVDETQEIKDQQNLFKNYINYFQSTNIEEIFYYIENNMTQFTFRNIVTMITNSQAFSKMNEDDKLNTFYRIMDSDFQEESEENENNDKNIAMKQNQVRKKKLKNTIMLDKKDKNINVLKQTNFDQYKNYSENNTPLALELSQQQFFPNYSKNYKQQLDENLINLEATQDNNTKLQDKLIENQEVNNYNEEDDENQHSESSHTDNEPVFNDQNINIQKKTNNEQQNNVSNLDSVYQKYNSILGYEDNFSEHGKKKTLNLPFPKQQTHFFNQFSNQQIQMVNTPQSKVKGDNDDEEEMYSEEDEDADETQSNKKKEQYFTSILKIKNTQNDKNSAKLKQDQKTSYKQKQHSKSDLNSQMLDQYTKQNPNQTLQQLKSEETINNLLTLQNKETKEESSIKQKFSGNAAFSNNTLNTSQSQEYFQADQEQENMCLLYCSQKSNYFVYFRWKYFFEFFFYHFLFYCFMGPFINLIFYKKMKLMRNLMFYGGHPFQTLNYIINIFSLTAYYAGNLQNIYPYAIAVKYATFDKYKIYRFKNSVWSKEQLMKEMIVGKWILQIKELQFQELHASVRKLEVDESMFYISFIVDPNQKQLESFNQKCIELSKYYKSKKPFQPTPIGEQLIKGENEFIYGYGILTELIDIYNQKANFTRKKAFRYGLLYAFGKVSLPYFVRWSEGKPPFGANALETCCMITLGITTILTNYPIFILIYTGIQDIQRKIFLMQQLALSLSPRKLQNLDEKKWLPTINIFSSSNIKGWMMIRKLLQFAWGMIFLASVF</sequence>
<feature type="transmembrane region" description="Helical" evidence="3">
    <location>
        <begin position="1514"/>
        <end position="1535"/>
    </location>
</feature>